<name>A0A2P2IV06_RHIMU</name>
<protein>
    <submittedName>
        <fullName evidence="1">Uncharacterized protein</fullName>
    </submittedName>
</protein>
<proteinExistence type="predicted"/>
<reference evidence="1" key="1">
    <citation type="submission" date="2018-02" db="EMBL/GenBank/DDBJ databases">
        <title>Rhizophora mucronata_Transcriptome.</title>
        <authorList>
            <person name="Meera S.P."/>
            <person name="Sreeshan A."/>
            <person name="Augustine A."/>
        </authorList>
    </citation>
    <scope>NUCLEOTIDE SEQUENCE</scope>
    <source>
        <tissue evidence="1">Leaf</tissue>
    </source>
</reference>
<dbReference type="EMBL" id="GGEC01004579">
    <property type="protein sequence ID" value="MBW85062.1"/>
    <property type="molecule type" value="Transcribed_RNA"/>
</dbReference>
<dbReference type="AlphaFoldDB" id="A0A2P2IV06"/>
<sequence>MELLKQHGEQKASGMRVVYLTNCKSFLSGRVKCLYVFST</sequence>
<organism evidence="1">
    <name type="scientific">Rhizophora mucronata</name>
    <name type="common">Asiatic mangrove</name>
    <dbReference type="NCBI Taxonomy" id="61149"/>
    <lineage>
        <taxon>Eukaryota</taxon>
        <taxon>Viridiplantae</taxon>
        <taxon>Streptophyta</taxon>
        <taxon>Embryophyta</taxon>
        <taxon>Tracheophyta</taxon>
        <taxon>Spermatophyta</taxon>
        <taxon>Magnoliopsida</taxon>
        <taxon>eudicotyledons</taxon>
        <taxon>Gunneridae</taxon>
        <taxon>Pentapetalae</taxon>
        <taxon>rosids</taxon>
        <taxon>fabids</taxon>
        <taxon>Malpighiales</taxon>
        <taxon>Rhizophoraceae</taxon>
        <taxon>Rhizophora</taxon>
    </lineage>
</organism>
<accession>A0A2P2IV06</accession>
<evidence type="ECO:0000313" key="1">
    <source>
        <dbReference type="EMBL" id="MBW85062.1"/>
    </source>
</evidence>